<accession>A0A380LLI3</accession>
<dbReference type="Proteomes" id="UP000255523">
    <property type="component" value="Unassembled WGS sequence"/>
</dbReference>
<reference evidence="2 3" key="1">
    <citation type="submission" date="2018-06" db="EMBL/GenBank/DDBJ databases">
        <authorList>
            <consortium name="Pathogen Informatics"/>
            <person name="Doyle S."/>
        </authorList>
    </citation>
    <scope>NUCLEOTIDE SEQUENCE [LARGE SCALE GENOMIC DNA]</scope>
    <source>
        <strain evidence="2 3">NCTC11087</strain>
    </source>
</reference>
<dbReference type="EC" id="2.7.7.80" evidence="2"/>
<dbReference type="GO" id="GO:0061504">
    <property type="term" value="P:cyclic threonylcarbamoyladenosine biosynthetic process"/>
    <property type="evidence" value="ECO:0007669"/>
    <property type="project" value="TreeGrafter"/>
</dbReference>
<evidence type="ECO:0000313" key="2">
    <source>
        <dbReference type="EMBL" id="SUO04659.1"/>
    </source>
</evidence>
<keyword evidence="3" id="KW-1185">Reference proteome</keyword>
<protein>
    <submittedName>
        <fullName evidence="2">UBA/THIF-type NAD/FAD binding protein</fullName>
        <ecNumber evidence="2">2.7.7.80</ecNumber>
    </submittedName>
</protein>
<organism evidence="2 3">
    <name type="scientific">Faecalicoccus pleomorphus</name>
    <dbReference type="NCBI Taxonomy" id="1323"/>
    <lineage>
        <taxon>Bacteria</taxon>
        <taxon>Bacillati</taxon>
        <taxon>Bacillota</taxon>
        <taxon>Erysipelotrichia</taxon>
        <taxon>Erysipelotrichales</taxon>
        <taxon>Erysipelotrichaceae</taxon>
        <taxon>Faecalicoccus</taxon>
    </lineage>
</organism>
<gene>
    <name evidence="2" type="primary">moeB</name>
    <name evidence="2" type="ORF">NCTC11087_01584</name>
</gene>
<dbReference type="GO" id="GO:0008641">
    <property type="term" value="F:ubiquitin-like modifier activating enzyme activity"/>
    <property type="evidence" value="ECO:0007669"/>
    <property type="project" value="InterPro"/>
</dbReference>
<dbReference type="PANTHER" id="PTHR43267:SF1">
    <property type="entry name" value="TRNA THREONYLCARBAMOYLADENOSINE DEHYDRATASE"/>
    <property type="match status" value="1"/>
</dbReference>
<sequence length="230" mass="25864">MMENKRTEGLLGKEAVNKLVKQTVMVVGCGGVGSFCVEALARTGVGNLILIDADVFELSNLNRQLPATLETLGKYKVDVLKERIQTINPECCVKTYAFFYDSTKDEELFSASIDFVIDCIDSISSKQDLYKACLQRNIPFLSSMGMARKKDPTALKIMEIEKTSYDPMAKRLRIWKRKNKIRDKIWVVSSVEAPVKQEPNQPLYSMIFVPATAGLLLANECIQRLLKKEG</sequence>
<dbReference type="AlphaFoldDB" id="A0A380LLI3"/>
<keyword evidence="2" id="KW-0548">Nucleotidyltransferase</keyword>
<dbReference type="InterPro" id="IPR035985">
    <property type="entry name" value="Ubiquitin-activating_enz"/>
</dbReference>
<name>A0A380LLI3_9FIRM</name>
<evidence type="ECO:0000259" key="1">
    <source>
        <dbReference type="Pfam" id="PF00899"/>
    </source>
</evidence>
<dbReference type="EMBL" id="UHFX01000003">
    <property type="protein sequence ID" value="SUO04659.1"/>
    <property type="molecule type" value="Genomic_DNA"/>
</dbReference>
<dbReference type="SUPFAM" id="SSF69572">
    <property type="entry name" value="Activating enzymes of the ubiquitin-like proteins"/>
    <property type="match status" value="1"/>
</dbReference>
<dbReference type="GO" id="GO:0061605">
    <property type="term" value="F:molybdopterin-synthase adenylyltransferase activity"/>
    <property type="evidence" value="ECO:0007669"/>
    <property type="project" value="UniProtKB-EC"/>
</dbReference>
<dbReference type="PANTHER" id="PTHR43267">
    <property type="entry name" value="TRNA THREONYLCARBAMOYLADENOSINE DEHYDRATASE"/>
    <property type="match status" value="1"/>
</dbReference>
<evidence type="ECO:0000313" key="3">
    <source>
        <dbReference type="Proteomes" id="UP000255523"/>
    </source>
</evidence>
<dbReference type="InterPro" id="IPR000594">
    <property type="entry name" value="ThiF_NAD_FAD-bd"/>
</dbReference>
<dbReference type="GO" id="GO:0061503">
    <property type="term" value="F:tRNA threonylcarbamoyladenosine dehydratase"/>
    <property type="evidence" value="ECO:0007669"/>
    <property type="project" value="TreeGrafter"/>
</dbReference>
<dbReference type="OrthoDB" id="9804150at2"/>
<proteinExistence type="predicted"/>
<dbReference type="InterPro" id="IPR045886">
    <property type="entry name" value="ThiF/MoeB/HesA"/>
</dbReference>
<dbReference type="CDD" id="cd00755">
    <property type="entry name" value="YgdL_like"/>
    <property type="match status" value="1"/>
</dbReference>
<dbReference type="Gene3D" id="3.40.50.720">
    <property type="entry name" value="NAD(P)-binding Rossmann-like Domain"/>
    <property type="match status" value="1"/>
</dbReference>
<feature type="domain" description="THIF-type NAD/FAD binding fold" evidence="1">
    <location>
        <begin position="10"/>
        <end position="228"/>
    </location>
</feature>
<keyword evidence="2" id="KW-0808">Transferase</keyword>
<dbReference type="Pfam" id="PF00899">
    <property type="entry name" value="ThiF"/>
    <property type="match status" value="1"/>
</dbReference>